<sequence length="226" mass="24750">MRPTSEPTPSPSLEMGRARSPAATVTSSIHATRVLVPSRADLLPPCKRFRDSISPEDSVEEDIDTEVLEDIEADATAVKVVVDRDVEAGVYACIGMEVDVGINVEDEVESSDRGTIEVRVDVVAGIDIPDGMLIPDAMEHLEQVKEGNGYSQMDQNIAKRTKSSTRLEERKKTKLKACSSLMGQLRLVIDQALRIEDEDAPKDLEASLPAYKHPQISHNVEETSVV</sequence>
<comment type="caution">
    <text evidence="2">The sequence shown here is derived from an EMBL/GenBank/DDBJ whole genome shotgun (WGS) entry which is preliminary data.</text>
</comment>
<name>A0A6L2JMV0_TANCI</name>
<evidence type="ECO:0000256" key="1">
    <source>
        <dbReference type="SAM" id="MobiDB-lite"/>
    </source>
</evidence>
<gene>
    <name evidence="2" type="ORF">Tci_010349</name>
</gene>
<feature type="region of interest" description="Disordered" evidence="1">
    <location>
        <begin position="1"/>
        <end position="25"/>
    </location>
</feature>
<proteinExistence type="predicted"/>
<organism evidence="2">
    <name type="scientific">Tanacetum cinerariifolium</name>
    <name type="common">Dalmatian daisy</name>
    <name type="synonym">Chrysanthemum cinerariifolium</name>
    <dbReference type="NCBI Taxonomy" id="118510"/>
    <lineage>
        <taxon>Eukaryota</taxon>
        <taxon>Viridiplantae</taxon>
        <taxon>Streptophyta</taxon>
        <taxon>Embryophyta</taxon>
        <taxon>Tracheophyta</taxon>
        <taxon>Spermatophyta</taxon>
        <taxon>Magnoliopsida</taxon>
        <taxon>eudicotyledons</taxon>
        <taxon>Gunneridae</taxon>
        <taxon>Pentapetalae</taxon>
        <taxon>asterids</taxon>
        <taxon>campanulids</taxon>
        <taxon>Asterales</taxon>
        <taxon>Asteraceae</taxon>
        <taxon>Asteroideae</taxon>
        <taxon>Anthemideae</taxon>
        <taxon>Anthemidinae</taxon>
        <taxon>Tanacetum</taxon>
    </lineage>
</organism>
<dbReference type="EMBL" id="BKCJ010001044">
    <property type="protein sequence ID" value="GEU38371.1"/>
    <property type="molecule type" value="Genomic_DNA"/>
</dbReference>
<dbReference type="AlphaFoldDB" id="A0A6L2JMV0"/>
<protein>
    <submittedName>
        <fullName evidence="2">Uncharacterized protein</fullName>
    </submittedName>
</protein>
<feature type="compositionally biased region" description="Pro residues" evidence="1">
    <location>
        <begin position="1"/>
        <end position="10"/>
    </location>
</feature>
<accession>A0A6L2JMV0</accession>
<evidence type="ECO:0000313" key="2">
    <source>
        <dbReference type="EMBL" id="GEU38371.1"/>
    </source>
</evidence>
<reference evidence="2" key="1">
    <citation type="journal article" date="2019" name="Sci. Rep.">
        <title>Draft genome of Tanacetum cinerariifolium, the natural source of mosquito coil.</title>
        <authorList>
            <person name="Yamashiro T."/>
            <person name="Shiraishi A."/>
            <person name="Satake H."/>
            <person name="Nakayama K."/>
        </authorList>
    </citation>
    <scope>NUCLEOTIDE SEQUENCE</scope>
</reference>